<gene>
    <name evidence="1" type="ORF">QNH45_09120</name>
</gene>
<reference evidence="1" key="1">
    <citation type="submission" date="2023-05" db="EMBL/GenBank/DDBJ databases">
        <title>Comparative genomics of Bacillaceae isolates and their secondary metabolite potential.</title>
        <authorList>
            <person name="Song L."/>
            <person name="Nielsen L.J."/>
            <person name="Mohite O."/>
            <person name="Xu X."/>
            <person name="Weber T."/>
            <person name="Kovacs A.T."/>
        </authorList>
    </citation>
    <scope>NUCLEOTIDE SEQUENCE</scope>
    <source>
        <strain evidence="1">LN15</strain>
    </source>
</reference>
<name>A0AA95LYY3_9BACI</name>
<dbReference type="EMBL" id="CP126099">
    <property type="protein sequence ID" value="WHY30919.1"/>
    <property type="molecule type" value="Genomic_DNA"/>
</dbReference>
<evidence type="ECO:0000313" key="1">
    <source>
        <dbReference type="EMBL" id="WHY30919.1"/>
    </source>
</evidence>
<sequence length="87" mass="10293">MEKYRVQTEYWISKEFVELKDATDEYERTKDWAMGEGVTEDSYVELVSSNNDFEDYEIVKKAHVVVDEEKNGYFNTEGRRIRLGLLG</sequence>
<dbReference type="AlphaFoldDB" id="A0AA95LYY3"/>
<evidence type="ECO:0000313" key="2">
    <source>
        <dbReference type="Proteomes" id="UP001178303"/>
    </source>
</evidence>
<protein>
    <submittedName>
        <fullName evidence="1">Uncharacterized protein</fullName>
    </submittedName>
</protein>
<proteinExistence type="predicted"/>
<organism evidence="1 2">
    <name type="scientific">Bacillus wiedmannii</name>
    <dbReference type="NCBI Taxonomy" id="1890302"/>
    <lineage>
        <taxon>Bacteria</taxon>
        <taxon>Bacillati</taxon>
        <taxon>Bacillota</taxon>
        <taxon>Bacilli</taxon>
        <taxon>Bacillales</taxon>
        <taxon>Bacillaceae</taxon>
        <taxon>Bacillus</taxon>
        <taxon>Bacillus cereus group</taxon>
    </lineage>
</organism>
<dbReference type="RefSeq" id="WP_283885223.1">
    <property type="nucleotide sequence ID" value="NZ_CP126099.1"/>
</dbReference>
<dbReference type="Proteomes" id="UP001178303">
    <property type="component" value="Chromosome"/>
</dbReference>
<accession>A0AA95LYY3</accession>